<name>B4CXF9_9BACT</name>
<dbReference type="InParanoid" id="B4CXF9"/>
<dbReference type="RefSeq" id="WP_006978576.1">
    <property type="nucleotide sequence ID" value="NZ_ABVL01000003.1"/>
</dbReference>
<gene>
    <name evidence="2" type="ORF">CfE428DRAFT_1250</name>
</gene>
<accession>B4CXF9</accession>
<dbReference type="AlphaFoldDB" id="B4CXF9"/>
<dbReference type="SUPFAM" id="SSF88713">
    <property type="entry name" value="Glycoside hydrolase/deacetylase"/>
    <property type="match status" value="1"/>
</dbReference>
<protein>
    <submittedName>
        <fullName evidence="2">Polysaccharide deacetylase</fullName>
    </submittedName>
</protein>
<proteinExistence type="predicted"/>
<organism evidence="2 3">
    <name type="scientific">Chthoniobacter flavus Ellin428</name>
    <dbReference type="NCBI Taxonomy" id="497964"/>
    <lineage>
        <taxon>Bacteria</taxon>
        <taxon>Pseudomonadati</taxon>
        <taxon>Verrucomicrobiota</taxon>
        <taxon>Spartobacteria</taxon>
        <taxon>Chthoniobacterales</taxon>
        <taxon>Chthoniobacteraceae</taxon>
        <taxon>Chthoniobacter</taxon>
    </lineage>
</organism>
<reference evidence="2 3" key="1">
    <citation type="journal article" date="2011" name="J. Bacteriol.">
        <title>Genome sequence of Chthoniobacter flavus Ellin428, an aerobic heterotrophic soil bacterium.</title>
        <authorList>
            <person name="Kant R."/>
            <person name="van Passel M.W."/>
            <person name="Palva A."/>
            <person name="Lucas S."/>
            <person name="Lapidus A."/>
            <person name="Glavina Del Rio T."/>
            <person name="Dalin E."/>
            <person name="Tice H."/>
            <person name="Bruce D."/>
            <person name="Goodwin L."/>
            <person name="Pitluck S."/>
            <person name="Larimer F.W."/>
            <person name="Land M.L."/>
            <person name="Hauser L."/>
            <person name="Sangwan P."/>
            <person name="de Vos W.M."/>
            <person name="Janssen P.H."/>
            <person name="Smidt H."/>
        </authorList>
    </citation>
    <scope>NUCLEOTIDE SEQUENCE [LARGE SCALE GENOMIC DNA]</scope>
    <source>
        <strain evidence="2 3">Ellin428</strain>
    </source>
</reference>
<dbReference type="STRING" id="497964.CfE428DRAFT_1250"/>
<dbReference type="EMBL" id="ABVL01000003">
    <property type="protein sequence ID" value="EDY20957.1"/>
    <property type="molecule type" value="Genomic_DNA"/>
</dbReference>
<dbReference type="GO" id="GO:0016810">
    <property type="term" value="F:hydrolase activity, acting on carbon-nitrogen (but not peptide) bonds"/>
    <property type="evidence" value="ECO:0007669"/>
    <property type="project" value="InterPro"/>
</dbReference>
<evidence type="ECO:0000259" key="1">
    <source>
        <dbReference type="Pfam" id="PF01522"/>
    </source>
</evidence>
<dbReference type="GO" id="GO:0005975">
    <property type="term" value="P:carbohydrate metabolic process"/>
    <property type="evidence" value="ECO:0007669"/>
    <property type="project" value="InterPro"/>
</dbReference>
<dbReference type="Pfam" id="PF01522">
    <property type="entry name" value="Polysacc_deac_1"/>
    <property type="match status" value="1"/>
</dbReference>
<evidence type="ECO:0000313" key="2">
    <source>
        <dbReference type="EMBL" id="EDY20957.1"/>
    </source>
</evidence>
<keyword evidence="3" id="KW-1185">Reference proteome</keyword>
<feature type="domain" description="NodB homology" evidence="1">
    <location>
        <begin position="51"/>
        <end position="129"/>
    </location>
</feature>
<evidence type="ECO:0000313" key="3">
    <source>
        <dbReference type="Proteomes" id="UP000005824"/>
    </source>
</evidence>
<dbReference type="InterPro" id="IPR011330">
    <property type="entry name" value="Glyco_hydro/deAcase_b/a-brl"/>
</dbReference>
<dbReference type="Gene3D" id="3.20.20.370">
    <property type="entry name" value="Glycoside hydrolase/deacetylase"/>
    <property type="match status" value="1"/>
</dbReference>
<comment type="caution">
    <text evidence="2">The sequence shown here is derived from an EMBL/GenBank/DDBJ whole genome shotgun (WGS) entry which is preliminary data.</text>
</comment>
<dbReference type="eggNOG" id="COG0726">
    <property type="taxonomic scope" value="Bacteria"/>
</dbReference>
<dbReference type="Proteomes" id="UP000005824">
    <property type="component" value="Unassembled WGS sequence"/>
</dbReference>
<sequence length="179" mass="19943" precursor="true">MNSSFSLLRIRVLLVSFLTLICILLPSLPCAHATSATPVGETHVAKWKGNRKAVFLLMFDDSWPSHWQVAVPELVKRGMVATFYVVPRKGEYSKFEKEWKKVVEQGMTLGNHTMTHDGFQGAEDSEMEIGGCTHYLLDFVPGKNPRLISFALPGVTDYNFGEGNSLKSLLGQTSPRGPW</sequence>
<dbReference type="InterPro" id="IPR002509">
    <property type="entry name" value="NODB_dom"/>
</dbReference>